<protein>
    <recommendedName>
        <fullName evidence="4">Cadmium resistance transporter</fullName>
    </recommendedName>
</protein>
<keyword evidence="2" id="KW-1133">Transmembrane helix</keyword>
<evidence type="ECO:0000313" key="3">
    <source>
        <dbReference type="EMBL" id="CUR54295.1"/>
    </source>
</evidence>
<gene>
    <name evidence="3" type="ORF">NOCA2150037</name>
</gene>
<evidence type="ECO:0000256" key="2">
    <source>
        <dbReference type="SAM" id="Phobius"/>
    </source>
</evidence>
<proteinExistence type="predicted"/>
<dbReference type="InterPro" id="IPR004676">
    <property type="entry name" value="Cd-R_transporter"/>
</dbReference>
<reference evidence="3" key="1">
    <citation type="submission" date="2015-08" db="EMBL/GenBank/DDBJ databases">
        <authorList>
            <person name="Babu N.S."/>
            <person name="Beckwith C.J."/>
            <person name="Beseler K.G."/>
            <person name="Brison A."/>
            <person name="Carone J.V."/>
            <person name="Caskin T.P."/>
            <person name="Diamond M."/>
            <person name="Durham M.E."/>
            <person name="Foxe J.M."/>
            <person name="Go M."/>
            <person name="Henderson B.A."/>
            <person name="Jones I.B."/>
            <person name="McGettigan J.A."/>
            <person name="Micheletti S.J."/>
            <person name="Nasrallah M.E."/>
            <person name="Ortiz D."/>
            <person name="Piller C.R."/>
            <person name="Privatt S.R."/>
            <person name="Schneider S.L."/>
            <person name="Sharp S."/>
            <person name="Smith T.C."/>
            <person name="Stanton J.D."/>
            <person name="Ullery H.E."/>
            <person name="Wilson R.J."/>
            <person name="Serrano M.G."/>
            <person name="Buck G."/>
            <person name="Lee V."/>
            <person name="Wang Y."/>
            <person name="Carvalho R."/>
            <person name="Voegtly L."/>
            <person name="Shi R."/>
            <person name="Duckworth R."/>
            <person name="Johnson A."/>
            <person name="Loviza R."/>
            <person name="Walstead R."/>
            <person name="Shah Z."/>
            <person name="Kiflezghi M."/>
            <person name="Wade K."/>
            <person name="Ball S.L."/>
            <person name="Bradley K.W."/>
            <person name="Asai D.J."/>
            <person name="Bowman C.A."/>
            <person name="Russell D.A."/>
            <person name="Pope W.H."/>
            <person name="Jacobs-Sera D."/>
            <person name="Hendrix R.W."/>
            <person name="Hatfull G.F."/>
        </authorList>
    </citation>
    <scope>NUCLEOTIDE SEQUENCE</scope>
</reference>
<evidence type="ECO:0008006" key="4">
    <source>
        <dbReference type="Google" id="ProtNLM"/>
    </source>
</evidence>
<dbReference type="AlphaFoldDB" id="A0A2P2BX16"/>
<name>A0A2P2BX16_9ZZZZ</name>
<feature type="region of interest" description="Disordered" evidence="1">
    <location>
        <begin position="155"/>
        <end position="187"/>
    </location>
</feature>
<feature type="transmembrane region" description="Helical" evidence="2">
    <location>
        <begin position="69"/>
        <end position="86"/>
    </location>
</feature>
<keyword evidence="2" id="KW-0472">Membrane</keyword>
<organism evidence="3">
    <name type="scientific">metagenome</name>
    <dbReference type="NCBI Taxonomy" id="256318"/>
    <lineage>
        <taxon>unclassified sequences</taxon>
        <taxon>metagenomes</taxon>
    </lineage>
</organism>
<keyword evidence="2" id="KW-0812">Transmembrane</keyword>
<dbReference type="Pfam" id="PF03596">
    <property type="entry name" value="Cad"/>
    <property type="match status" value="1"/>
</dbReference>
<feature type="transmembrane region" description="Helical" evidence="2">
    <location>
        <begin position="6"/>
        <end position="29"/>
    </location>
</feature>
<dbReference type="EMBL" id="CZKA01000007">
    <property type="protein sequence ID" value="CUR54295.1"/>
    <property type="molecule type" value="Genomic_DNA"/>
</dbReference>
<sequence length="187" mass="19272">MLTTIATAIGLFVATNLDDVVVLTSLFVASTRGGIRGRSVVAGQYIGFIALVGLSAIAALGLTIVPVEWVGLLGLIPMAIGVHALIRTLRHGGGDDAAESALRAGGLLGVAGITFANGGDNIAIYTRFSAPCQVRKPPPPSSSFWYWWRSGAASAASSEPITPSWRAWRSSRAGSSRLSSSDSASTS</sequence>
<accession>A0A2P2BX16</accession>
<evidence type="ECO:0000256" key="1">
    <source>
        <dbReference type="SAM" id="MobiDB-lite"/>
    </source>
</evidence>
<feature type="transmembrane region" description="Helical" evidence="2">
    <location>
        <begin position="41"/>
        <end position="63"/>
    </location>
</feature>